<protein>
    <submittedName>
        <fullName evidence="2">Os01g0872450 protein</fullName>
    </submittedName>
</protein>
<accession>A0A0P0VAY5</accession>
<reference evidence="2 3" key="3">
    <citation type="journal article" date="2013" name="Rice">
        <title>Improvement of the Oryza sativa Nipponbare reference genome using next generation sequence and optical map data.</title>
        <authorList>
            <person name="Kawahara Y."/>
            <person name="de la Bastide M."/>
            <person name="Hamilton J.P."/>
            <person name="Kanamori H."/>
            <person name="McCombie W.R."/>
            <person name="Ouyang S."/>
            <person name="Schwartz D.C."/>
            <person name="Tanaka T."/>
            <person name="Wu J."/>
            <person name="Zhou S."/>
            <person name="Childs K.L."/>
            <person name="Davidson R.M."/>
            <person name="Lin H."/>
            <person name="Quesada-Ocampo L."/>
            <person name="Vaillancourt B."/>
            <person name="Sakai H."/>
            <person name="Lee S.S."/>
            <person name="Kim J."/>
            <person name="Numa H."/>
            <person name="Itoh T."/>
            <person name="Buell C.R."/>
            <person name="Matsumoto T."/>
        </authorList>
    </citation>
    <scope>NUCLEOTIDE SEQUENCE [LARGE SCALE GENOMIC DNA]</scope>
    <source>
        <strain evidence="3">cv. Nipponbare</strain>
    </source>
</reference>
<keyword evidence="1" id="KW-1133">Transmembrane helix</keyword>
<evidence type="ECO:0000256" key="1">
    <source>
        <dbReference type="SAM" id="Phobius"/>
    </source>
</evidence>
<evidence type="ECO:0000313" key="3">
    <source>
        <dbReference type="Proteomes" id="UP000059680"/>
    </source>
</evidence>
<dbReference type="Gramene" id="Os01t0872450-00">
    <property type="protein sequence ID" value="Os01t0872450-00"/>
    <property type="gene ID" value="Os01g0872450"/>
</dbReference>
<sequence length="58" mass="6909">ATRRGVDSWFSDDINRAHLDYFYWILTALVALEVAVFVYISKRYVYKNKAEVSENLQY</sequence>
<dbReference type="Proteomes" id="UP000059680">
    <property type="component" value="Chromosome 1"/>
</dbReference>
<dbReference type="AlphaFoldDB" id="A0A0P0VAY5"/>
<proteinExistence type="predicted"/>
<reference evidence="3" key="1">
    <citation type="journal article" date="2005" name="Nature">
        <title>The map-based sequence of the rice genome.</title>
        <authorList>
            <consortium name="International rice genome sequencing project (IRGSP)"/>
            <person name="Matsumoto T."/>
            <person name="Wu J."/>
            <person name="Kanamori H."/>
            <person name="Katayose Y."/>
            <person name="Fujisawa M."/>
            <person name="Namiki N."/>
            <person name="Mizuno H."/>
            <person name="Yamamoto K."/>
            <person name="Antonio B.A."/>
            <person name="Baba T."/>
            <person name="Sakata K."/>
            <person name="Nagamura Y."/>
            <person name="Aoki H."/>
            <person name="Arikawa K."/>
            <person name="Arita K."/>
            <person name="Bito T."/>
            <person name="Chiden Y."/>
            <person name="Fujitsuka N."/>
            <person name="Fukunaka R."/>
            <person name="Hamada M."/>
            <person name="Harada C."/>
            <person name="Hayashi A."/>
            <person name="Hijishita S."/>
            <person name="Honda M."/>
            <person name="Hosokawa S."/>
            <person name="Ichikawa Y."/>
            <person name="Idonuma A."/>
            <person name="Iijima M."/>
            <person name="Ikeda M."/>
            <person name="Ikeno M."/>
            <person name="Ito K."/>
            <person name="Ito S."/>
            <person name="Ito T."/>
            <person name="Ito Y."/>
            <person name="Ito Y."/>
            <person name="Iwabuchi A."/>
            <person name="Kamiya K."/>
            <person name="Karasawa W."/>
            <person name="Kurita K."/>
            <person name="Katagiri S."/>
            <person name="Kikuta A."/>
            <person name="Kobayashi H."/>
            <person name="Kobayashi N."/>
            <person name="Machita K."/>
            <person name="Maehara T."/>
            <person name="Masukawa M."/>
            <person name="Mizubayashi T."/>
            <person name="Mukai Y."/>
            <person name="Nagasaki H."/>
            <person name="Nagata Y."/>
            <person name="Naito S."/>
            <person name="Nakashima M."/>
            <person name="Nakama Y."/>
            <person name="Nakamichi Y."/>
            <person name="Nakamura M."/>
            <person name="Meguro A."/>
            <person name="Negishi M."/>
            <person name="Ohta I."/>
            <person name="Ohta T."/>
            <person name="Okamoto M."/>
            <person name="Ono N."/>
            <person name="Saji S."/>
            <person name="Sakaguchi M."/>
            <person name="Sakai K."/>
            <person name="Shibata M."/>
            <person name="Shimokawa T."/>
            <person name="Song J."/>
            <person name="Takazaki Y."/>
            <person name="Terasawa K."/>
            <person name="Tsugane M."/>
            <person name="Tsuji K."/>
            <person name="Ueda S."/>
            <person name="Waki K."/>
            <person name="Yamagata H."/>
            <person name="Yamamoto M."/>
            <person name="Yamamoto S."/>
            <person name="Yamane H."/>
            <person name="Yoshiki S."/>
            <person name="Yoshihara R."/>
            <person name="Yukawa K."/>
            <person name="Zhong H."/>
            <person name="Yano M."/>
            <person name="Yuan Q."/>
            <person name="Ouyang S."/>
            <person name="Liu J."/>
            <person name="Jones K.M."/>
            <person name="Gansberger K."/>
            <person name="Moffat K."/>
            <person name="Hill J."/>
            <person name="Bera J."/>
            <person name="Fadrosh D."/>
            <person name="Jin S."/>
            <person name="Johri S."/>
            <person name="Kim M."/>
            <person name="Overton L."/>
            <person name="Reardon M."/>
            <person name="Tsitrin T."/>
            <person name="Vuong H."/>
            <person name="Weaver B."/>
            <person name="Ciecko A."/>
            <person name="Tallon L."/>
            <person name="Jackson J."/>
            <person name="Pai G."/>
            <person name="Aken S.V."/>
            <person name="Utterback T."/>
            <person name="Reidmuller S."/>
            <person name="Feldblyum T."/>
            <person name="Hsiao J."/>
            <person name="Zismann V."/>
            <person name="Iobst S."/>
            <person name="de Vazeille A.R."/>
            <person name="Buell C.R."/>
            <person name="Ying K."/>
            <person name="Li Y."/>
            <person name="Lu T."/>
            <person name="Huang Y."/>
            <person name="Zhao Q."/>
            <person name="Feng Q."/>
            <person name="Zhang L."/>
            <person name="Zhu J."/>
            <person name="Weng Q."/>
            <person name="Mu J."/>
            <person name="Lu Y."/>
            <person name="Fan D."/>
            <person name="Liu Y."/>
            <person name="Guan J."/>
            <person name="Zhang Y."/>
            <person name="Yu S."/>
            <person name="Liu X."/>
            <person name="Zhang Y."/>
            <person name="Hong G."/>
            <person name="Han B."/>
            <person name="Choisne N."/>
            <person name="Demange N."/>
            <person name="Orjeda G."/>
            <person name="Samain S."/>
            <person name="Cattolico L."/>
            <person name="Pelletier E."/>
            <person name="Couloux A."/>
            <person name="Segurens B."/>
            <person name="Wincker P."/>
            <person name="D'Hont A."/>
            <person name="Scarpelli C."/>
            <person name="Weissenbach J."/>
            <person name="Salanoubat M."/>
            <person name="Quetier F."/>
            <person name="Yu Y."/>
            <person name="Kim H.R."/>
            <person name="Rambo T."/>
            <person name="Currie J."/>
            <person name="Collura K."/>
            <person name="Luo M."/>
            <person name="Yang T."/>
            <person name="Ammiraju J.S.S."/>
            <person name="Engler F."/>
            <person name="Soderlund C."/>
            <person name="Wing R.A."/>
            <person name="Palmer L.E."/>
            <person name="de la Bastide M."/>
            <person name="Spiegel L."/>
            <person name="Nascimento L."/>
            <person name="Zutavern T."/>
            <person name="O'Shaughnessy A."/>
            <person name="Dike S."/>
            <person name="Dedhia N."/>
            <person name="Preston R."/>
            <person name="Balija V."/>
            <person name="McCombie W.R."/>
            <person name="Chow T."/>
            <person name="Chen H."/>
            <person name="Chung M."/>
            <person name="Chen C."/>
            <person name="Shaw J."/>
            <person name="Wu H."/>
            <person name="Hsiao K."/>
            <person name="Chao Y."/>
            <person name="Chu M."/>
            <person name="Cheng C."/>
            <person name="Hour A."/>
            <person name="Lee P."/>
            <person name="Lin S."/>
            <person name="Lin Y."/>
            <person name="Liou J."/>
            <person name="Liu S."/>
            <person name="Hsing Y."/>
            <person name="Raghuvanshi S."/>
            <person name="Mohanty A."/>
            <person name="Bharti A.K."/>
            <person name="Gaur A."/>
            <person name="Gupta V."/>
            <person name="Kumar D."/>
            <person name="Ravi V."/>
            <person name="Vij S."/>
            <person name="Kapur A."/>
            <person name="Khurana P."/>
            <person name="Khurana P."/>
            <person name="Khurana J.P."/>
            <person name="Tyagi A.K."/>
            <person name="Gaikwad K."/>
            <person name="Singh A."/>
            <person name="Dalal V."/>
            <person name="Srivastava S."/>
            <person name="Dixit A."/>
            <person name="Pal A.K."/>
            <person name="Ghazi I.A."/>
            <person name="Yadav M."/>
            <person name="Pandit A."/>
            <person name="Bhargava A."/>
            <person name="Sureshbabu K."/>
            <person name="Batra K."/>
            <person name="Sharma T.R."/>
            <person name="Mohapatra T."/>
            <person name="Singh N.K."/>
            <person name="Messing J."/>
            <person name="Nelson A.B."/>
            <person name="Fuks G."/>
            <person name="Kavchok S."/>
            <person name="Keizer G."/>
            <person name="Linton E."/>
            <person name="Llaca V."/>
            <person name="Song R."/>
            <person name="Tanyolac B."/>
            <person name="Young S."/>
            <person name="Ho-Il K."/>
            <person name="Hahn J.H."/>
            <person name="Sangsakoo G."/>
            <person name="Vanavichit A."/>
            <person name="de Mattos Luiz.A.T."/>
            <person name="Zimmer P.D."/>
            <person name="Malone G."/>
            <person name="Dellagostin O."/>
            <person name="de Oliveira A.C."/>
            <person name="Bevan M."/>
            <person name="Bancroft I."/>
            <person name="Minx P."/>
            <person name="Cordum H."/>
            <person name="Wilson R."/>
            <person name="Cheng Z."/>
            <person name="Jin W."/>
            <person name="Jiang J."/>
            <person name="Leong S.A."/>
            <person name="Iwama H."/>
            <person name="Gojobori T."/>
            <person name="Itoh T."/>
            <person name="Niimura Y."/>
            <person name="Fujii Y."/>
            <person name="Habara T."/>
            <person name="Sakai H."/>
            <person name="Sato Y."/>
            <person name="Wilson G."/>
            <person name="Kumar K."/>
            <person name="McCouch S."/>
            <person name="Juretic N."/>
            <person name="Hoen D."/>
            <person name="Wright S."/>
            <person name="Bruskiewich R."/>
            <person name="Bureau T."/>
            <person name="Miyao A."/>
            <person name="Hirochika H."/>
            <person name="Nishikawa T."/>
            <person name="Kadowaki K."/>
            <person name="Sugiura M."/>
            <person name="Burr B."/>
            <person name="Sasaki T."/>
        </authorList>
    </citation>
    <scope>NUCLEOTIDE SEQUENCE [LARGE SCALE GENOMIC DNA]</scope>
    <source>
        <strain evidence="3">cv. Nipponbare</strain>
    </source>
</reference>
<evidence type="ECO:0000313" key="2">
    <source>
        <dbReference type="EMBL" id="BAS75463.1"/>
    </source>
</evidence>
<keyword evidence="1" id="KW-0812">Transmembrane</keyword>
<dbReference type="InParanoid" id="A0A0P0VAY5"/>
<keyword evidence="1" id="KW-0472">Membrane</keyword>
<gene>
    <name evidence="2" type="ordered locus">Os01g0872450</name>
    <name evidence="2" type="ORF">OSNPB_010872450</name>
</gene>
<dbReference type="EMBL" id="AP014957">
    <property type="protein sequence ID" value="BAS75463.1"/>
    <property type="molecule type" value="Genomic_DNA"/>
</dbReference>
<reference evidence="2 3" key="2">
    <citation type="journal article" date="2013" name="Plant Cell Physiol.">
        <title>Rice Annotation Project Database (RAP-DB): an integrative and interactive database for rice genomics.</title>
        <authorList>
            <person name="Sakai H."/>
            <person name="Lee S.S."/>
            <person name="Tanaka T."/>
            <person name="Numa H."/>
            <person name="Kim J."/>
            <person name="Kawahara Y."/>
            <person name="Wakimoto H."/>
            <person name="Yang C.C."/>
            <person name="Iwamoto M."/>
            <person name="Abe T."/>
            <person name="Yamada Y."/>
            <person name="Muto A."/>
            <person name="Inokuchi H."/>
            <person name="Ikemura T."/>
            <person name="Matsumoto T."/>
            <person name="Sasaki T."/>
            <person name="Itoh T."/>
        </authorList>
    </citation>
    <scope>NUCLEOTIDE SEQUENCE [LARGE SCALE GENOMIC DNA]</scope>
    <source>
        <strain evidence="3">cv. Nipponbare</strain>
    </source>
</reference>
<organism evidence="2 3">
    <name type="scientific">Oryza sativa subsp. japonica</name>
    <name type="common">Rice</name>
    <dbReference type="NCBI Taxonomy" id="39947"/>
    <lineage>
        <taxon>Eukaryota</taxon>
        <taxon>Viridiplantae</taxon>
        <taxon>Streptophyta</taxon>
        <taxon>Embryophyta</taxon>
        <taxon>Tracheophyta</taxon>
        <taxon>Spermatophyta</taxon>
        <taxon>Magnoliopsida</taxon>
        <taxon>Liliopsida</taxon>
        <taxon>Poales</taxon>
        <taxon>Poaceae</taxon>
        <taxon>BOP clade</taxon>
        <taxon>Oryzoideae</taxon>
        <taxon>Oryzeae</taxon>
        <taxon>Oryzinae</taxon>
        <taxon>Oryza</taxon>
        <taxon>Oryza sativa</taxon>
    </lineage>
</organism>
<keyword evidence="3" id="KW-1185">Reference proteome</keyword>
<dbReference type="Gene3D" id="1.20.1250.20">
    <property type="entry name" value="MFS general substrate transporter like domains"/>
    <property type="match status" value="1"/>
</dbReference>
<feature type="transmembrane region" description="Helical" evidence="1">
    <location>
        <begin position="21"/>
        <end position="40"/>
    </location>
</feature>
<dbReference type="OMA" id="AVFVYIS"/>
<name>A0A0P0VAY5_ORYSJ</name>
<dbReference type="PaxDb" id="39947-A0A0P0VAY5"/>
<dbReference type="InterPro" id="IPR036259">
    <property type="entry name" value="MFS_trans_sf"/>
</dbReference>
<feature type="non-terminal residue" evidence="2">
    <location>
        <position position="1"/>
    </location>
</feature>
<dbReference type="SMR" id="A0A0P0VAY5"/>